<organism evidence="3 4">
    <name type="scientific">Bradyrhizobium nitroreducens</name>
    <dbReference type="NCBI Taxonomy" id="709803"/>
    <lineage>
        <taxon>Bacteria</taxon>
        <taxon>Pseudomonadati</taxon>
        <taxon>Pseudomonadota</taxon>
        <taxon>Alphaproteobacteria</taxon>
        <taxon>Hyphomicrobiales</taxon>
        <taxon>Nitrobacteraceae</taxon>
        <taxon>Bradyrhizobium</taxon>
    </lineage>
</organism>
<dbReference type="EMBL" id="LFJC01000003">
    <property type="protein sequence ID" value="PIT04722.1"/>
    <property type="molecule type" value="Genomic_DNA"/>
</dbReference>
<protein>
    <recommendedName>
        <fullName evidence="2">Lysozyme inhibitor LprI-like N-terminal domain-containing protein</fullName>
    </recommendedName>
</protein>
<dbReference type="Gene3D" id="1.20.1270.180">
    <property type="match status" value="1"/>
</dbReference>
<dbReference type="Pfam" id="PF07007">
    <property type="entry name" value="LprI"/>
    <property type="match status" value="1"/>
</dbReference>
<keyword evidence="4" id="KW-1185">Reference proteome</keyword>
<dbReference type="RefSeq" id="WP_100179848.1">
    <property type="nucleotide sequence ID" value="NZ_LFJC01000003.1"/>
</dbReference>
<evidence type="ECO:0000259" key="2">
    <source>
        <dbReference type="Pfam" id="PF07007"/>
    </source>
</evidence>
<gene>
    <name evidence="3" type="ORF">TSA1_31215</name>
</gene>
<dbReference type="AlphaFoldDB" id="A0A2M6UJC4"/>
<feature type="chain" id="PRO_5014734026" description="Lysozyme inhibitor LprI-like N-terminal domain-containing protein" evidence="1">
    <location>
        <begin position="24"/>
        <end position="503"/>
    </location>
</feature>
<proteinExistence type="predicted"/>
<dbReference type="InterPro" id="IPR009739">
    <property type="entry name" value="LprI-like_N"/>
</dbReference>
<feature type="signal peptide" evidence="1">
    <location>
        <begin position="1"/>
        <end position="23"/>
    </location>
</feature>
<comment type="caution">
    <text evidence="3">The sequence shown here is derived from an EMBL/GenBank/DDBJ whole genome shotgun (WGS) entry which is preliminary data.</text>
</comment>
<evidence type="ECO:0000313" key="4">
    <source>
        <dbReference type="Proteomes" id="UP000228930"/>
    </source>
</evidence>
<name>A0A2M6UJC4_9BRAD</name>
<feature type="domain" description="Lysozyme inhibitor LprI-like N-terminal" evidence="2">
    <location>
        <begin position="285"/>
        <end position="335"/>
    </location>
</feature>
<evidence type="ECO:0000256" key="1">
    <source>
        <dbReference type="SAM" id="SignalP"/>
    </source>
</evidence>
<reference evidence="3 4" key="1">
    <citation type="submission" date="2015-06" db="EMBL/GenBank/DDBJ databases">
        <title>Comparative genome analysis of nirS-carrying Bradyrhizobium sp. strains.</title>
        <authorList>
            <person name="Ishii S."/>
            <person name="Jang J."/>
            <person name="Nishizawa T."/>
            <person name="Senoo K."/>
        </authorList>
    </citation>
    <scope>NUCLEOTIDE SEQUENCE [LARGE SCALE GENOMIC DNA]</scope>
    <source>
        <strain evidence="3 4">TSA1</strain>
    </source>
</reference>
<sequence length="503" mass="55525">MFAPFRLALVTATALLVPVTCHAMDDFLRAASTAPTAITLCGKANGNGSAIKPAACQERGYDRLVAAIDKSFDAALARAPVNIRPLLKRDEAWFNEMISQAADTVQEVDEAELRDNFAATLRQRQAALDEIAGGFGRSGFSGKWANAFGSLTLSPDANGVRHLTIDMRAYYGSDRHRQCKLSTTVTKAGNWLSGSIQLPNAASPAGQQQTKPAKLPAIKLRRQGETLRVVMIDGDDTTEEGDDCDYLWQITGTYFASGTSGDADKTEASFVAPTFDCVRPVTATDEEICSDPDLAENDQRLNRAWKALLPRLDDVTRRALTEDQRNWVQAQTMQFPEFLHPAWEKRSSEMHATASGRDHVDALQRERIALLEGFDDKREGLPGIWLAHNAILKVTIDKTGRLTAHGWKWDQGDWKAGCDYDMTGKMAGGSFRADEQRKNPDTLERDHAMLVVNRLDDAFANKRTGKDTDDEAKCRRRLDNSSTARLFPARASPDIDNFSGSIR</sequence>
<evidence type="ECO:0000313" key="3">
    <source>
        <dbReference type="EMBL" id="PIT04722.1"/>
    </source>
</evidence>
<dbReference type="Proteomes" id="UP000228930">
    <property type="component" value="Unassembled WGS sequence"/>
</dbReference>
<accession>A0A2M6UJC4</accession>
<keyword evidence="1" id="KW-0732">Signal</keyword>